<dbReference type="SUPFAM" id="SSF49464">
    <property type="entry name" value="Carboxypeptidase regulatory domain-like"/>
    <property type="match status" value="1"/>
</dbReference>
<feature type="domain" description="TonB-dependent receptor plug" evidence="5">
    <location>
        <begin position="256"/>
        <end position="338"/>
    </location>
</feature>
<dbReference type="Gene3D" id="2.170.130.10">
    <property type="entry name" value="TonB-dependent receptor, plug domain"/>
    <property type="match status" value="1"/>
</dbReference>
<protein>
    <submittedName>
        <fullName evidence="7">TonB-dependent receptor</fullName>
    </submittedName>
</protein>
<dbReference type="Gene3D" id="2.60.40.1120">
    <property type="entry name" value="Carboxypeptidase-like, regulatory domain"/>
    <property type="match status" value="1"/>
</dbReference>
<evidence type="ECO:0000256" key="4">
    <source>
        <dbReference type="SAM" id="SignalP"/>
    </source>
</evidence>
<organism evidence="7 8">
    <name type="scientific">Mucilaginibacter corticis</name>
    <dbReference type="NCBI Taxonomy" id="2597670"/>
    <lineage>
        <taxon>Bacteria</taxon>
        <taxon>Pseudomonadati</taxon>
        <taxon>Bacteroidota</taxon>
        <taxon>Sphingobacteriia</taxon>
        <taxon>Sphingobacteriales</taxon>
        <taxon>Sphingobacteriaceae</taxon>
        <taxon>Mucilaginibacter</taxon>
    </lineage>
</organism>
<dbReference type="InterPro" id="IPR036942">
    <property type="entry name" value="Beta-barrel_TonB_sf"/>
</dbReference>
<evidence type="ECO:0000313" key="8">
    <source>
        <dbReference type="Proteomes" id="UP000318733"/>
    </source>
</evidence>
<feature type="chain" id="PRO_5021965643" evidence="4">
    <location>
        <begin position="20"/>
        <end position="918"/>
    </location>
</feature>
<dbReference type="RefSeq" id="WP_144246954.1">
    <property type="nucleotide sequence ID" value="NZ_VLPK01000001.1"/>
</dbReference>
<keyword evidence="4" id="KW-0732">Signal</keyword>
<dbReference type="Gene3D" id="3.55.50.30">
    <property type="match status" value="1"/>
</dbReference>
<keyword evidence="2" id="KW-0472">Membrane</keyword>
<dbReference type="Gene3D" id="2.40.170.20">
    <property type="entry name" value="TonB-dependent receptor, beta-barrel domain"/>
    <property type="match status" value="1"/>
</dbReference>
<dbReference type="InterPro" id="IPR012910">
    <property type="entry name" value="Plug_dom"/>
</dbReference>
<reference evidence="7 8" key="1">
    <citation type="submission" date="2019-07" db="EMBL/GenBank/DDBJ databases">
        <authorList>
            <person name="Huq M.A."/>
        </authorList>
    </citation>
    <scope>NUCLEOTIDE SEQUENCE [LARGE SCALE GENOMIC DNA]</scope>
    <source>
        <strain evidence="7 8">MAH-19</strain>
    </source>
</reference>
<dbReference type="InterPro" id="IPR032508">
    <property type="entry name" value="FecR_C"/>
</dbReference>
<dbReference type="SUPFAM" id="SSF56935">
    <property type="entry name" value="Porins"/>
    <property type="match status" value="1"/>
</dbReference>
<dbReference type="Pfam" id="PF07715">
    <property type="entry name" value="Plug"/>
    <property type="match status" value="1"/>
</dbReference>
<keyword evidence="7" id="KW-0675">Receptor</keyword>
<comment type="caution">
    <text evidence="7">The sequence shown here is derived from an EMBL/GenBank/DDBJ whole genome shotgun (WGS) entry which is preliminary data.</text>
</comment>
<gene>
    <name evidence="7" type="ORF">FO440_04130</name>
</gene>
<feature type="domain" description="Protein FecR C-terminal" evidence="6">
    <location>
        <begin position="37"/>
        <end position="99"/>
    </location>
</feature>
<evidence type="ECO:0000313" key="7">
    <source>
        <dbReference type="EMBL" id="TSJ43389.1"/>
    </source>
</evidence>
<keyword evidence="8" id="KW-1185">Reference proteome</keyword>
<proteinExistence type="predicted"/>
<sequence>MRKLLLAIVFTGLATGLFAQQTQKTLKKIYITKFFTCSLDQLMDTLSTDYHLKIVFERDSIRKYDVVDHFLNEPLKNVLDQVCRSNSLHYWIEADGTIYILQNTDDLDRLKKLNTLNTIAKASNLKRVAPPSGPPKHFSFSISGKVVDQTTGETLPSATVRILNSSLSVSTRSDGLFVFFDVPSDTCVVETSYSGYQTDRFRLTADMIKKPITVELFPSLNTLNEITILGKKSGVMNTDVKKVGVLQLTPASLDKLPTMGEKDVLKAFQLMPGVSGTNESSSGAYVRGGTPDQNLVVFDGFTVYQVDHLYGFFSAFNANAVKDVQLYKGGFSAKYGGRLSSVTEITGKDGNSKDATFGVDLSLLSLNLYAETPVTDKSSLLVAFRRSYQGPLYDKIFKQFNATTIPGGGGGGGGGFGGGGGRGGFGQQVTPASHFYDADLRYTYKLNTDNTLALSFYTGTDKTDNSRDLPSFSSTVVSDKITDYTKYGNLSSSLKWSSSWSKNVHSNTYLTYSSYFNDRNRGNSGVNETDGVDVAFNNGTVENNNLKDLGFKSDWEWQISNSFKLLYGGFGSHQETNYTYTQNDTSKLIDSHNKTFLGGGYAELEIDPTSKLHLQPGIRDTWFQPTSKAYYEPRFSASYTLSDHYTLKFATGQFYQFINQVTREDVLNGNRNFWVISDGNTIPVGMARHYMGGISYENKLFLVDVEGYYKTLSGLTQYTVKQEGFGPGSASATIEQSFYTCNGTAKGVEVLIQKKMGLYTGWLSYTLANAQNRFAVYGPNYYPADQDVTHEFKSINMYHYNRWNFAAVFIFSTGHPYTVPLSSYTITSADGNNTTAFNVGAKNVERLPDYHRLDLSATYDLLKINGNKVGSIGLSLFNVYNHKNIWYREYQLQNNQLITTDVTYLGFTPNLTLSLRWK</sequence>
<evidence type="ECO:0000256" key="3">
    <source>
        <dbReference type="ARBA" id="ARBA00023237"/>
    </source>
</evidence>
<comment type="subcellular location">
    <subcellularLocation>
        <location evidence="1">Cell outer membrane</location>
    </subcellularLocation>
</comment>
<evidence type="ECO:0000256" key="2">
    <source>
        <dbReference type="ARBA" id="ARBA00023136"/>
    </source>
</evidence>
<evidence type="ECO:0000256" key="1">
    <source>
        <dbReference type="ARBA" id="ARBA00004442"/>
    </source>
</evidence>
<feature type="signal peptide" evidence="4">
    <location>
        <begin position="1"/>
        <end position="19"/>
    </location>
</feature>
<dbReference type="Pfam" id="PF16344">
    <property type="entry name" value="FecR_C"/>
    <property type="match status" value="1"/>
</dbReference>
<accession>A0A556MU94</accession>
<dbReference type="Proteomes" id="UP000318733">
    <property type="component" value="Unassembled WGS sequence"/>
</dbReference>
<evidence type="ECO:0000259" key="5">
    <source>
        <dbReference type="Pfam" id="PF07715"/>
    </source>
</evidence>
<dbReference type="GO" id="GO:0009279">
    <property type="term" value="C:cell outer membrane"/>
    <property type="evidence" value="ECO:0007669"/>
    <property type="project" value="UniProtKB-SubCell"/>
</dbReference>
<evidence type="ECO:0000259" key="6">
    <source>
        <dbReference type="Pfam" id="PF16344"/>
    </source>
</evidence>
<dbReference type="AlphaFoldDB" id="A0A556MU94"/>
<dbReference type="InterPro" id="IPR008969">
    <property type="entry name" value="CarboxyPept-like_regulatory"/>
</dbReference>
<dbReference type="Pfam" id="PF13715">
    <property type="entry name" value="CarbopepD_reg_2"/>
    <property type="match status" value="1"/>
</dbReference>
<name>A0A556MU94_9SPHI</name>
<dbReference type="OrthoDB" id="9803050at2"/>
<keyword evidence="3" id="KW-0998">Cell outer membrane</keyword>
<dbReference type="EMBL" id="VLPK01000001">
    <property type="protein sequence ID" value="TSJ43389.1"/>
    <property type="molecule type" value="Genomic_DNA"/>
</dbReference>
<dbReference type="InterPro" id="IPR037066">
    <property type="entry name" value="Plug_dom_sf"/>
</dbReference>